<evidence type="ECO:0008006" key="3">
    <source>
        <dbReference type="Google" id="ProtNLM"/>
    </source>
</evidence>
<dbReference type="Proteomes" id="UP000503447">
    <property type="component" value="Chromosome"/>
</dbReference>
<evidence type="ECO:0000313" key="2">
    <source>
        <dbReference type="Proteomes" id="UP000503447"/>
    </source>
</evidence>
<protein>
    <recommendedName>
        <fullName evidence="3">SMI1/KNR4 family protein</fullName>
    </recommendedName>
</protein>
<gene>
    <name evidence="1" type="ORF">FTUN_3000</name>
</gene>
<dbReference type="AlphaFoldDB" id="A0A6M5YQC9"/>
<dbReference type="EMBL" id="CP053452">
    <property type="protein sequence ID" value="QJW95451.1"/>
    <property type="molecule type" value="Genomic_DNA"/>
</dbReference>
<reference evidence="2" key="1">
    <citation type="submission" date="2020-05" db="EMBL/GenBank/DDBJ databases">
        <title>Frigoriglobus tundricola gen. nov., sp. nov., a psychrotolerant cellulolytic planctomycete of the family Gemmataceae with two divergent copies of 16S rRNA gene.</title>
        <authorList>
            <person name="Kulichevskaya I.S."/>
            <person name="Ivanova A.A."/>
            <person name="Naumoff D.G."/>
            <person name="Beletsky A.V."/>
            <person name="Rijpstra W.I.C."/>
            <person name="Sinninghe Damste J.S."/>
            <person name="Mardanov A.V."/>
            <person name="Ravin N.V."/>
            <person name="Dedysh S.N."/>
        </authorList>
    </citation>
    <scope>NUCLEOTIDE SEQUENCE [LARGE SCALE GENOMIC DNA]</scope>
    <source>
        <strain evidence="2">PL17</strain>
    </source>
</reference>
<dbReference type="KEGG" id="ftj:FTUN_3000"/>
<name>A0A6M5YQC9_9BACT</name>
<dbReference type="RefSeq" id="WP_227254884.1">
    <property type="nucleotide sequence ID" value="NZ_CP053452.2"/>
</dbReference>
<evidence type="ECO:0000313" key="1">
    <source>
        <dbReference type="EMBL" id="QJW95451.1"/>
    </source>
</evidence>
<accession>A0A6M5YQC9</accession>
<sequence length="225" mass="24955">MTEEEWLTARFALELMHRATRSQDFAGWRSLAARVACLQRLGSDLPEGVRGWMASATERLDSEDRQTSSEDLLYGEKTFCVYDAFRAAYAIADPALRQKLAAAQDAFHGQGDYYACDEYVLEEDESSATYTGPVYAAESVAHCHIIRDIFGNPFRPVTFASDWRTDTAVSLARTMYESSDFSAMPVLADALQDAGCDNGDVLDHCRTPGAHVRGCWVVDLVLGKE</sequence>
<keyword evidence="2" id="KW-1185">Reference proteome</keyword>
<proteinExistence type="predicted"/>
<organism evidence="1 2">
    <name type="scientific">Frigoriglobus tundricola</name>
    <dbReference type="NCBI Taxonomy" id="2774151"/>
    <lineage>
        <taxon>Bacteria</taxon>
        <taxon>Pseudomonadati</taxon>
        <taxon>Planctomycetota</taxon>
        <taxon>Planctomycetia</taxon>
        <taxon>Gemmatales</taxon>
        <taxon>Gemmataceae</taxon>
        <taxon>Frigoriglobus</taxon>
    </lineage>
</organism>